<comment type="caution">
    <text evidence="4">The sequence shown here is derived from an EMBL/GenBank/DDBJ whole genome shotgun (WGS) entry which is preliminary data.</text>
</comment>
<dbReference type="EMBL" id="JAAVNE010000003">
    <property type="protein sequence ID" value="NKC29829.1"/>
    <property type="molecule type" value="Genomic_DNA"/>
</dbReference>
<gene>
    <name evidence="4" type="ORF">HEQ75_03065</name>
</gene>
<keyword evidence="1" id="KW-0547">Nucleotide-binding</keyword>
<proteinExistence type="predicted"/>
<evidence type="ECO:0000313" key="4">
    <source>
        <dbReference type="EMBL" id="NKC29829.1"/>
    </source>
</evidence>
<name>A0ABX1DY78_9PROT</name>
<dbReference type="PANTHER" id="PTHR43384:SF4">
    <property type="entry name" value="CELLULOSE BIOSYNTHESIS PROTEIN BCSQ-RELATED"/>
    <property type="match status" value="1"/>
</dbReference>
<dbReference type="RefSeq" id="WP_168027458.1">
    <property type="nucleotide sequence ID" value="NZ_JAAVNE010000003.1"/>
</dbReference>
<dbReference type="SUPFAM" id="SSF52540">
    <property type="entry name" value="P-loop containing nucleoside triphosphate hydrolases"/>
    <property type="match status" value="1"/>
</dbReference>
<evidence type="ECO:0000256" key="2">
    <source>
        <dbReference type="ARBA" id="ARBA00022840"/>
    </source>
</evidence>
<keyword evidence="5" id="KW-1185">Reference proteome</keyword>
<evidence type="ECO:0000256" key="1">
    <source>
        <dbReference type="ARBA" id="ARBA00022741"/>
    </source>
</evidence>
<evidence type="ECO:0000313" key="5">
    <source>
        <dbReference type="Proteomes" id="UP000787635"/>
    </source>
</evidence>
<dbReference type="Pfam" id="PF01656">
    <property type="entry name" value="CbiA"/>
    <property type="match status" value="1"/>
</dbReference>
<dbReference type="Proteomes" id="UP000787635">
    <property type="component" value="Unassembled WGS sequence"/>
</dbReference>
<dbReference type="InterPro" id="IPR050625">
    <property type="entry name" value="ParA/MinD_ATPase"/>
</dbReference>
<reference evidence="4 5" key="1">
    <citation type="submission" date="2020-03" db="EMBL/GenBank/DDBJ databases">
        <title>Roseomonas selenitidurans sp. nov. isolated from urban soil.</title>
        <authorList>
            <person name="Liu H."/>
        </authorList>
    </citation>
    <scope>NUCLEOTIDE SEQUENCE [LARGE SCALE GENOMIC DNA]</scope>
    <source>
        <strain evidence="4 5">BU-1</strain>
    </source>
</reference>
<dbReference type="PANTHER" id="PTHR43384">
    <property type="entry name" value="SEPTUM SITE-DETERMINING PROTEIN MIND HOMOLOG, CHLOROPLASTIC-RELATED"/>
    <property type="match status" value="1"/>
</dbReference>
<dbReference type="Gene3D" id="3.40.50.300">
    <property type="entry name" value="P-loop containing nucleotide triphosphate hydrolases"/>
    <property type="match status" value="1"/>
</dbReference>
<organism evidence="4 5">
    <name type="scientific">Falsiroseomonas selenitidurans</name>
    <dbReference type="NCBI Taxonomy" id="2716335"/>
    <lineage>
        <taxon>Bacteria</taxon>
        <taxon>Pseudomonadati</taxon>
        <taxon>Pseudomonadota</taxon>
        <taxon>Alphaproteobacteria</taxon>
        <taxon>Acetobacterales</taxon>
        <taxon>Roseomonadaceae</taxon>
        <taxon>Falsiroseomonas</taxon>
    </lineage>
</organism>
<protein>
    <submittedName>
        <fullName evidence="4">MinD/ParA family protein</fullName>
    </submittedName>
</protein>
<keyword evidence="2" id="KW-0067">ATP-binding</keyword>
<evidence type="ECO:0000259" key="3">
    <source>
        <dbReference type="Pfam" id="PF01656"/>
    </source>
</evidence>
<feature type="domain" description="CobQ/CobB/MinD/ParA nucleotide binding" evidence="3">
    <location>
        <begin position="6"/>
        <end position="221"/>
    </location>
</feature>
<accession>A0ABX1DY78</accession>
<sequence>MTGRIIAVASGKGGVGKTWLSITLAHALAEAGRRAVLMDADLGLANADVQLGLNPARDLAAVLAGAAAEDAAQPLPAGFHLLAGRSGSGALAGLSGAGLDAALDLPRRLATRFQEVVVDLGAGVEAPQRRLAALADVLLVVATEEPTSLTDAYAVLKLHAKDAPGGVARLVVNLAGTAAGGQRTHATLEAATRRFLARGLDLAGVVRRDSKVPDAIRHQTPLLTRHPGSIAAQDVRALARGLLA</sequence>
<dbReference type="InterPro" id="IPR002586">
    <property type="entry name" value="CobQ/CobB/MinD/ParA_Nub-bd_dom"/>
</dbReference>
<dbReference type="InterPro" id="IPR027417">
    <property type="entry name" value="P-loop_NTPase"/>
</dbReference>